<feature type="signal peptide" evidence="9">
    <location>
        <begin position="1"/>
        <end position="20"/>
    </location>
</feature>
<evidence type="ECO:0000313" key="11">
    <source>
        <dbReference type="Proteomes" id="UP000694569"/>
    </source>
</evidence>
<evidence type="ECO:0000256" key="5">
    <source>
        <dbReference type="ARBA" id="ARBA00022702"/>
    </source>
</evidence>
<keyword evidence="3" id="KW-0964">Secreted</keyword>
<dbReference type="Pfam" id="PF02083">
    <property type="entry name" value="Urotensin_II"/>
    <property type="match status" value="1"/>
</dbReference>
<dbReference type="GO" id="GO:0005179">
    <property type="term" value="F:hormone activity"/>
    <property type="evidence" value="ECO:0007669"/>
    <property type="project" value="UniProtKB-KW"/>
</dbReference>
<keyword evidence="4" id="KW-0165">Cleavage on pair of basic residues</keyword>
<evidence type="ECO:0000256" key="1">
    <source>
        <dbReference type="ARBA" id="ARBA00004613"/>
    </source>
</evidence>
<dbReference type="GeneTree" id="ENSGT00510000049583"/>
<evidence type="ECO:0000256" key="4">
    <source>
        <dbReference type="ARBA" id="ARBA00022685"/>
    </source>
</evidence>
<sequence length="128" mass="14711">MHQLIFFCFMLASFPCPLISHPIADSSEVSYQLPESKLDFGDLSSLDQAYLLQNLPAIPGKHRLGDNVDDYFSKEGLSFSTYNMDDSFKEGLFGKHPRISLLNRLQSKDKKQYKKRGSLSECFWKYCV</sequence>
<keyword evidence="5 8" id="KW-0372">Hormone</keyword>
<dbReference type="OrthoDB" id="8894951at2759"/>
<dbReference type="PANTHER" id="PTHR14447">
    <property type="entry name" value="UROTENSIN 2"/>
    <property type="match status" value="1"/>
</dbReference>
<evidence type="ECO:0000313" key="10">
    <source>
        <dbReference type="Ensembl" id="ENSLLEP00000017265.1"/>
    </source>
</evidence>
<evidence type="ECO:0000256" key="6">
    <source>
        <dbReference type="ARBA" id="ARBA00022729"/>
    </source>
</evidence>
<evidence type="ECO:0000256" key="8">
    <source>
        <dbReference type="RuleBase" id="RU000636"/>
    </source>
</evidence>
<name>A0A8C5PDZ4_9ANUR</name>
<evidence type="ECO:0000256" key="9">
    <source>
        <dbReference type="SAM" id="SignalP"/>
    </source>
</evidence>
<comment type="similarity">
    <text evidence="2 8">Belongs to the urotensin-2 family.</text>
</comment>
<evidence type="ECO:0000256" key="2">
    <source>
        <dbReference type="ARBA" id="ARBA00006719"/>
    </source>
</evidence>
<evidence type="ECO:0000256" key="3">
    <source>
        <dbReference type="ARBA" id="ARBA00022525"/>
    </source>
</evidence>
<dbReference type="InterPro" id="IPR001483">
    <property type="entry name" value="Urotensin_II"/>
</dbReference>
<comment type="subcellular location">
    <subcellularLocation>
        <location evidence="1 8">Secreted</location>
    </subcellularLocation>
</comment>
<dbReference type="Ensembl" id="ENSLLET00000017920.1">
    <property type="protein sequence ID" value="ENSLLEP00000017265.1"/>
    <property type="gene ID" value="ENSLLEG00000010990.1"/>
</dbReference>
<proteinExistence type="inferred from homology"/>
<organism evidence="10 11">
    <name type="scientific">Leptobrachium leishanense</name>
    <name type="common">Leishan spiny toad</name>
    <dbReference type="NCBI Taxonomy" id="445787"/>
    <lineage>
        <taxon>Eukaryota</taxon>
        <taxon>Metazoa</taxon>
        <taxon>Chordata</taxon>
        <taxon>Craniata</taxon>
        <taxon>Vertebrata</taxon>
        <taxon>Euteleostomi</taxon>
        <taxon>Amphibia</taxon>
        <taxon>Batrachia</taxon>
        <taxon>Anura</taxon>
        <taxon>Pelobatoidea</taxon>
        <taxon>Megophryidae</taxon>
        <taxon>Leptobrachium</taxon>
    </lineage>
</organism>
<gene>
    <name evidence="10" type="primary">UTS2</name>
</gene>
<dbReference type="GO" id="GO:0008217">
    <property type="term" value="P:regulation of blood pressure"/>
    <property type="evidence" value="ECO:0007669"/>
    <property type="project" value="InterPro"/>
</dbReference>
<feature type="chain" id="PRO_5034104098" evidence="9">
    <location>
        <begin position="21"/>
        <end position="128"/>
    </location>
</feature>
<dbReference type="PROSITE" id="PS00984">
    <property type="entry name" value="UROTENSIN_II"/>
    <property type="match status" value="1"/>
</dbReference>
<keyword evidence="6 9" id="KW-0732">Signal</keyword>
<dbReference type="AlphaFoldDB" id="A0A8C5PDZ4"/>
<dbReference type="GO" id="GO:0005576">
    <property type="term" value="C:extracellular region"/>
    <property type="evidence" value="ECO:0007669"/>
    <property type="project" value="UniProtKB-SubCell"/>
</dbReference>
<protein>
    <submittedName>
        <fullName evidence="10">Urotensin 2</fullName>
    </submittedName>
</protein>
<dbReference type="GO" id="GO:0097746">
    <property type="term" value="P:blood vessel diameter maintenance"/>
    <property type="evidence" value="ECO:0007669"/>
    <property type="project" value="InterPro"/>
</dbReference>
<keyword evidence="11" id="KW-1185">Reference proteome</keyword>
<evidence type="ECO:0000256" key="7">
    <source>
        <dbReference type="ARBA" id="ARBA00023157"/>
    </source>
</evidence>
<dbReference type="Proteomes" id="UP000694569">
    <property type="component" value="Unplaced"/>
</dbReference>
<accession>A0A8C5PDZ4</accession>
<reference evidence="10" key="2">
    <citation type="submission" date="2025-09" db="UniProtKB">
        <authorList>
            <consortium name="Ensembl"/>
        </authorList>
    </citation>
    <scope>IDENTIFICATION</scope>
</reference>
<dbReference type="PANTHER" id="PTHR14447:SF0">
    <property type="entry name" value="UROTENSIN-2"/>
    <property type="match status" value="1"/>
</dbReference>
<keyword evidence="7" id="KW-1015">Disulfide bond</keyword>
<reference evidence="10" key="1">
    <citation type="submission" date="2025-08" db="UniProtKB">
        <authorList>
            <consortium name="Ensembl"/>
        </authorList>
    </citation>
    <scope>IDENTIFICATION</scope>
</reference>